<gene>
    <name evidence="1" type="ORF">GA0070608_0077</name>
</gene>
<evidence type="ECO:0000313" key="1">
    <source>
        <dbReference type="EMBL" id="SCL45733.1"/>
    </source>
</evidence>
<sequence length="384" mass="41410">MTDRTYIDIHVLHSVPPSNLNRDDAGSPKQAVYGGVRRARVSSQAWKRATRVAFTDELHLPAEQLGTRTKRISSLLARRIAARTGLDDVAAARLGTALLAQDLNIKAGKKETETAYLLFFGINQLDAIIDLIADRAEELATLADDALTKAVADLPVREQLTNGHPIDVALFGRMVADITSLNVDAATQVAHAISTHPVEIEFDYYTAVDDQKTAQEDAGAAMIGTVEFTSATLYRFATLGVHQLTANLGGDTNAALDATRAFLTAFVRSMPTGHQNTFAHRTLPSLVSFVVRDDQPVNLVSAFEKPVRSRNNGIAAESARRLAKELSRAASSWGITPLTVASVYEPDSDQDTDTLTAAFGAPHSLDEAIASVLQAVRDRLQEPA</sequence>
<dbReference type="NCBIfam" id="TIGR01869">
    <property type="entry name" value="casC_Cse4"/>
    <property type="match status" value="1"/>
</dbReference>
<accession>A0A1C6TVN4</accession>
<dbReference type="Proteomes" id="UP000199343">
    <property type="component" value="Unassembled WGS sequence"/>
</dbReference>
<dbReference type="InterPro" id="IPR010148">
    <property type="entry name" value="CRISPR-assoc_prot_CT1975"/>
</dbReference>
<dbReference type="RefSeq" id="WP_091619622.1">
    <property type="nucleotide sequence ID" value="NZ_FMIC01000001.1"/>
</dbReference>
<dbReference type="AlphaFoldDB" id="A0A1C6TVN4"/>
<evidence type="ECO:0000313" key="2">
    <source>
        <dbReference type="Proteomes" id="UP000199343"/>
    </source>
</evidence>
<proteinExistence type="predicted"/>
<organism evidence="1 2">
    <name type="scientific">Micromonospora peucetia</name>
    <dbReference type="NCBI Taxonomy" id="47871"/>
    <lineage>
        <taxon>Bacteria</taxon>
        <taxon>Bacillati</taxon>
        <taxon>Actinomycetota</taxon>
        <taxon>Actinomycetes</taxon>
        <taxon>Micromonosporales</taxon>
        <taxon>Micromonosporaceae</taxon>
        <taxon>Micromonospora</taxon>
    </lineage>
</organism>
<dbReference type="Pfam" id="PF09344">
    <property type="entry name" value="Cas_CT1975"/>
    <property type="match status" value="1"/>
</dbReference>
<name>A0A1C6TVN4_9ACTN</name>
<dbReference type="STRING" id="47871.GA0070608_0077"/>
<protein>
    <submittedName>
        <fullName evidence="1">CRISPR-associated protein, Cse4 family</fullName>
    </submittedName>
</protein>
<dbReference type="EMBL" id="FMIC01000001">
    <property type="protein sequence ID" value="SCL45733.1"/>
    <property type="molecule type" value="Genomic_DNA"/>
</dbReference>
<dbReference type="OrthoDB" id="5291250at2"/>
<reference evidence="1 2" key="1">
    <citation type="submission" date="2016-06" db="EMBL/GenBank/DDBJ databases">
        <authorList>
            <person name="Kjaerup R.B."/>
            <person name="Dalgaard T.S."/>
            <person name="Juul-Madsen H.R."/>
        </authorList>
    </citation>
    <scope>NUCLEOTIDE SEQUENCE [LARGE SCALE GENOMIC DNA]</scope>
    <source>
        <strain evidence="1 2">DSM 43363</strain>
    </source>
</reference>